<dbReference type="AlphaFoldDB" id="A0A9Q3DX14"/>
<keyword evidence="2" id="KW-1185">Reference proteome</keyword>
<protein>
    <submittedName>
        <fullName evidence="1">Uncharacterized protein</fullName>
    </submittedName>
</protein>
<reference evidence="1" key="1">
    <citation type="submission" date="2021-03" db="EMBL/GenBank/DDBJ databases">
        <title>Draft genome sequence of rust myrtle Austropuccinia psidii MF-1, a brazilian biotype.</title>
        <authorList>
            <person name="Quecine M.C."/>
            <person name="Pachon D.M.R."/>
            <person name="Bonatelli M.L."/>
            <person name="Correr F.H."/>
            <person name="Franceschini L.M."/>
            <person name="Leite T.F."/>
            <person name="Margarido G.R.A."/>
            <person name="Almeida C.A."/>
            <person name="Ferrarezi J.A."/>
            <person name="Labate C.A."/>
        </authorList>
    </citation>
    <scope>NUCLEOTIDE SEQUENCE</scope>
    <source>
        <strain evidence="1">MF-1</strain>
    </source>
</reference>
<proteinExistence type="predicted"/>
<name>A0A9Q3DX14_9BASI</name>
<comment type="caution">
    <text evidence="1">The sequence shown here is derived from an EMBL/GenBank/DDBJ whole genome shotgun (WGS) entry which is preliminary data.</text>
</comment>
<dbReference type="Proteomes" id="UP000765509">
    <property type="component" value="Unassembled WGS sequence"/>
</dbReference>
<accession>A0A9Q3DX14</accession>
<dbReference type="EMBL" id="AVOT02020205">
    <property type="protein sequence ID" value="MBW0508228.1"/>
    <property type="molecule type" value="Genomic_DNA"/>
</dbReference>
<sequence length="83" mass="9232">MQILTPVQDPNASHSKPCALHPYAGAASQQCKQFLTLFQAPDSSHSNPYTCTGSQHFTRTSLCLCRFPTIQTIPYAWEASQQF</sequence>
<organism evidence="1 2">
    <name type="scientific">Austropuccinia psidii MF-1</name>
    <dbReference type="NCBI Taxonomy" id="1389203"/>
    <lineage>
        <taxon>Eukaryota</taxon>
        <taxon>Fungi</taxon>
        <taxon>Dikarya</taxon>
        <taxon>Basidiomycota</taxon>
        <taxon>Pucciniomycotina</taxon>
        <taxon>Pucciniomycetes</taxon>
        <taxon>Pucciniales</taxon>
        <taxon>Sphaerophragmiaceae</taxon>
        <taxon>Austropuccinia</taxon>
    </lineage>
</organism>
<evidence type="ECO:0000313" key="2">
    <source>
        <dbReference type="Proteomes" id="UP000765509"/>
    </source>
</evidence>
<gene>
    <name evidence="1" type="ORF">O181_047943</name>
</gene>
<evidence type="ECO:0000313" key="1">
    <source>
        <dbReference type="EMBL" id="MBW0508228.1"/>
    </source>
</evidence>